<organism evidence="4 5">
    <name type="scientific">Natronomicrosphaera hydrolytica</name>
    <dbReference type="NCBI Taxonomy" id="3242702"/>
    <lineage>
        <taxon>Bacteria</taxon>
        <taxon>Pseudomonadati</taxon>
        <taxon>Planctomycetota</taxon>
        <taxon>Phycisphaerae</taxon>
        <taxon>Phycisphaerales</taxon>
        <taxon>Phycisphaeraceae</taxon>
        <taxon>Natronomicrosphaera</taxon>
    </lineage>
</organism>
<feature type="transmembrane region" description="Helical" evidence="3">
    <location>
        <begin position="38"/>
        <end position="60"/>
    </location>
</feature>
<feature type="coiled-coil region" evidence="1">
    <location>
        <begin position="187"/>
        <end position="322"/>
    </location>
</feature>
<feature type="region of interest" description="Disordered" evidence="2">
    <location>
        <begin position="1"/>
        <end position="27"/>
    </location>
</feature>
<dbReference type="EMBL" id="JBGUBD010000007">
    <property type="protein sequence ID" value="MFA9479116.1"/>
    <property type="molecule type" value="Genomic_DNA"/>
</dbReference>
<evidence type="ECO:0000256" key="2">
    <source>
        <dbReference type="SAM" id="MobiDB-lite"/>
    </source>
</evidence>
<name>A0ABV4U693_9BACT</name>
<protein>
    <recommendedName>
        <fullName evidence="6">Capsular exopolysaccharide synthesis family protein</fullName>
    </recommendedName>
</protein>
<dbReference type="PANTHER" id="PTHR32309:SF31">
    <property type="entry name" value="CAPSULAR EXOPOLYSACCHARIDE FAMILY"/>
    <property type="match status" value="1"/>
</dbReference>
<gene>
    <name evidence="4" type="ORF">ACERK3_12560</name>
</gene>
<reference evidence="4 5" key="1">
    <citation type="submission" date="2024-08" db="EMBL/GenBank/DDBJ databases">
        <title>Whole-genome sequencing of halo(alkali)philic microorganisms from hypersaline lakes.</title>
        <authorList>
            <person name="Sorokin D.Y."/>
            <person name="Merkel A.Y."/>
            <person name="Messina E."/>
            <person name="Yakimov M."/>
        </authorList>
    </citation>
    <scope>NUCLEOTIDE SEQUENCE [LARGE SCALE GENOMIC DNA]</scope>
    <source>
        <strain evidence="4 5">AB-hyl4</strain>
    </source>
</reference>
<feature type="region of interest" description="Disordered" evidence="2">
    <location>
        <begin position="788"/>
        <end position="807"/>
    </location>
</feature>
<keyword evidence="3" id="KW-0472">Membrane</keyword>
<evidence type="ECO:0000313" key="5">
    <source>
        <dbReference type="Proteomes" id="UP001575105"/>
    </source>
</evidence>
<feature type="compositionally biased region" description="Basic and acidic residues" evidence="2">
    <location>
        <begin position="11"/>
        <end position="25"/>
    </location>
</feature>
<feature type="compositionally biased region" description="Polar residues" evidence="2">
    <location>
        <begin position="1"/>
        <end position="10"/>
    </location>
</feature>
<evidence type="ECO:0008006" key="6">
    <source>
        <dbReference type="Google" id="ProtNLM"/>
    </source>
</evidence>
<feature type="compositionally biased region" description="Basic and acidic residues" evidence="2">
    <location>
        <begin position="822"/>
        <end position="833"/>
    </location>
</feature>
<feature type="region of interest" description="Disordered" evidence="2">
    <location>
        <begin position="814"/>
        <end position="833"/>
    </location>
</feature>
<dbReference type="SUPFAM" id="SSF52540">
    <property type="entry name" value="P-loop containing nucleoside triphosphate hydrolases"/>
    <property type="match status" value="1"/>
</dbReference>
<dbReference type="Gene3D" id="3.40.50.300">
    <property type="entry name" value="P-loop containing nucleotide triphosphate hydrolases"/>
    <property type="match status" value="1"/>
</dbReference>
<dbReference type="InterPro" id="IPR050445">
    <property type="entry name" value="Bact_polysacc_biosynth/exp"/>
</dbReference>
<dbReference type="InterPro" id="IPR027417">
    <property type="entry name" value="P-loop_NTPase"/>
</dbReference>
<sequence>MPDPGSTSDRLQLDGHHTASDDHTPRPRPLLRLLRGRMHWAIILALLLGIAGAVGGYQWIDPIYRSTGSIRVAPSVRPVMEHTGSTRDIPHYDAYLDAQAALLRSRQVVERAVQHEAWQRLGRGGSDPWVQYFRNQLNVGRSRGSQVMSISFYDGEPIAAAAAVEAAIQAYHNFYQQQEARADEQILHQLYLRRDRLNSDLARLRNRRTEIAGQYGVEGLSRRYQLQLEQLSEVQEMLRRTRVQLQSLREAGDDPQDREPPSIDEIAMVDERMRNMLEEREQLQLIIDRHQRLGLGERHREVARTTAERDALNQRIEAYAMQFTSGDIALPQMPTTLDPTMPMLDTMLSEDELVTRERDLDRLREQMREEALVLGEQQQAIDDIYETLDQRRAELAETERYIDRITLQAPLAERIEVIGWGEIPGIPYNQGQRLQLAALAGGGGAMFGVGLVMLLGRLDRRVQHVDDAQGSLPTARLLGILPTLPADLAAPEQVAIAAHCVHHIRTLLQVGHKSRHSPVLMRDQRGQLQTIQMDYNQDAGKVYAVSSPEAGAGKTSLTIALGLSFATSEARTLIIDCDVVGAGLSRRLNANVYRSLADVLLREKLVDNTAIEGTRPLAQMLGRPLGDMLVELGHLSPENLDYARSLRREMKLGLPDVCEGEPLTNCTADTGVRRLSVLPVGSARPHQAGFLSPAALKRVFDQARKRFDVVLVDTGPIPGSIEAAMTAAEADQVVLVVSRGVERNTLVQSLEHIQSIGTPLAGVVFNHALQRDVFRSYSRSRSSQSAAVESQLPFNPHPSSHAAASRFGPVGSAVASYAPGPRAEERNQPRNGL</sequence>
<dbReference type="RefSeq" id="WP_425346043.1">
    <property type="nucleotide sequence ID" value="NZ_JBGUBD010000007.1"/>
</dbReference>
<comment type="caution">
    <text evidence="4">The sequence shown here is derived from an EMBL/GenBank/DDBJ whole genome shotgun (WGS) entry which is preliminary data.</text>
</comment>
<keyword evidence="5" id="KW-1185">Reference proteome</keyword>
<keyword evidence="3" id="KW-1133">Transmembrane helix</keyword>
<evidence type="ECO:0000313" key="4">
    <source>
        <dbReference type="EMBL" id="MFA9479116.1"/>
    </source>
</evidence>
<accession>A0ABV4U693</accession>
<evidence type="ECO:0000256" key="1">
    <source>
        <dbReference type="SAM" id="Coils"/>
    </source>
</evidence>
<evidence type="ECO:0000256" key="3">
    <source>
        <dbReference type="SAM" id="Phobius"/>
    </source>
</evidence>
<keyword evidence="3" id="KW-0812">Transmembrane</keyword>
<dbReference type="PANTHER" id="PTHR32309">
    <property type="entry name" value="TYROSINE-PROTEIN KINASE"/>
    <property type="match status" value="1"/>
</dbReference>
<dbReference type="Proteomes" id="UP001575105">
    <property type="component" value="Unassembled WGS sequence"/>
</dbReference>
<keyword evidence="1" id="KW-0175">Coiled coil</keyword>
<proteinExistence type="predicted"/>